<accession>A0A0C5VI07</accession>
<reference evidence="10 11" key="1">
    <citation type="submission" date="2014-01" db="EMBL/GenBank/DDBJ databases">
        <title>Full genme sequencing of cellulolytic bacterium Gynuella sunshinyii YC6258T gen. nov., sp. nov.</title>
        <authorList>
            <person name="Khan H."/>
            <person name="Chung E.J."/>
            <person name="Chung Y.R."/>
        </authorList>
    </citation>
    <scope>NUCLEOTIDE SEQUENCE [LARGE SCALE GENOMIC DNA]</scope>
    <source>
        <strain evidence="10 11">YC6258</strain>
    </source>
</reference>
<evidence type="ECO:0000256" key="1">
    <source>
        <dbReference type="ARBA" id="ARBA00004429"/>
    </source>
</evidence>
<dbReference type="PANTHER" id="PTHR43357:SF4">
    <property type="entry name" value="INNER MEMBRANE ABC TRANSPORTER PERMEASE PROTEIN YDCV"/>
    <property type="match status" value="1"/>
</dbReference>
<dbReference type="Proteomes" id="UP000032266">
    <property type="component" value="Chromosome"/>
</dbReference>
<proteinExistence type="predicted"/>
<evidence type="ECO:0000256" key="3">
    <source>
        <dbReference type="ARBA" id="ARBA00022475"/>
    </source>
</evidence>
<feature type="transmembrane region" description="Helical" evidence="8">
    <location>
        <begin position="254"/>
        <end position="276"/>
    </location>
</feature>
<keyword evidence="11" id="KW-1185">Reference proteome</keyword>
<name>A0A0C5VI07_9GAMM</name>
<feature type="transmembrane region" description="Helical" evidence="8">
    <location>
        <begin position="487"/>
        <end position="510"/>
    </location>
</feature>
<feature type="transmembrane region" description="Helical" evidence="8">
    <location>
        <begin position="535"/>
        <end position="556"/>
    </location>
</feature>
<gene>
    <name evidence="10" type="ORF">YC6258_01862</name>
</gene>
<dbReference type="GO" id="GO:0005886">
    <property type="term" value="C:plasma membrane"/>
    <property type="evidence" value="ECO:0007669"/>
    <property type="project" value="UniProtKB-SubCell"/>
</dbReference>
<dbReference type="GO" id="GO:0055085">
    <property type="term" value="P:transmembrane transport"/>
    <property type="evidence" value="ECO:0007669"/>
    <property type="project" value="InterPro"/>
</dbReference>
<keyword evidence="7 8" id="KW-0472">Membrane</keyword>
<evidence type="ECO:0000313" key="11">
    <source>
        <dbReference type="Proteomes" id="UP000032266"/>
    </source>
</evidence>
<comment type="subcellular location">
    <subcellularLocation>
        <location evidence="1">Cell inner membrane</location>
        <topology evidence="1">Multi-pass membrane protein</topology>
    </subcellularLocation>
</comment>
<keyword evidence="5 8" id="KW-0812">Transmembrane</keyword>
<evidence type="ECO:0000256" key="2">
    <source>
        <dbReference type="ARBA" id="ARBA00022448"/>
    </source>
</evidence>
<evidence type="ECO:0000313" key="10">
    <source>
        <dbReference type="EMBL" id="AJQ93906.1"/>
    </source>
</evidence>
<dbReference type="InterPro" id="IPR035906">
    <property type="entry name" value="MetI-like_sf"/>
</dbReference>
<feature type="domain" description="ABC transmembrane type-1" evidence="9">
    <location>
        <begin position="62"/>
        <end position="275"/>
    </location>
</feature>
<feature type="transmembrane region" description="Helical" evidence="8">
    <location>
        <begin position="431"/>
        <end position="450"/>
    </location>
</feature>
<feature type="transmembrane region" description="Helical" evidence="8">
    <location>
        <begin position="358"/>
        <end position="380"/>
    </location>
</feature>
<feature type="transmembrane region" description="Helical" evidence="8">
    <location>
        <begin position="149"/>
        <end position="173"/>
    </location>
</feature>
<feature type="transmembrane region" description="Helical" evidence="8">
    <location>
        <begin position="62"/>
        <end position="87"/>
    </location>
</feature>
<keyword evidence="4" id="KW-0997">Cell inner membrane</keyword>
<dbReference type="KEGG" id="gsn:YC6258_01862"/>
<evidence type="ECO:0000259" key="9">
    <source>
        <dbReference type="PROSITE" id="PS50928"/>
    </source>
</evidence>
<feature type="transmembrane region" description="Helical" evidence="8">
    <location>
        <begin position="99"/>
        <end position="129"/>
    </location>
</feature>
<feature type="transmembrane region" description="Helical" evidence="8">
    <location>
        <begin position="208"/>
        <end position="228"/>
    </location>
</feature>
<evidence type="ECO:0000256" key="8">
    <source>
        <dbReference type="SAM" id="Phobius"/>
    </source>
</evidence>
<dbReference type="PROSITE" id="PS50928">
    <property type="entry name" value="ABC_TM1"/>
    <property type="match status" value="1"/>
</dbReference>
<dbReference type="HOGENOM" id="CLU_026097_0_0_6"/>
<dbReference type="PATRIC" id="fig|1445510.3.peg.1825"/>
<feature type="transmembrane region" description="Helical" evidence="8">
    <location>
        <begin position="304"/>
        <end position="328"/>
    </location>
</feature>
<dbReference type="PANTHER" id="PTHR43357">
    <property type="entry name" value="INNER MEMBRANE ABC TRANSPORTER PERMEASE PROTEIN YDCV"/>
    <property type="match status" value="1"/>
</dbReference>
<evidence type="ECO:0000256" key="7">
    <source>
        <dbReference type="ARBA" id="ARBA00023136"/>
    </source>
</evidence>
<feature type="transmembrane region" description="Helical" evidence="8">
    <location>
        <begin position="400"/>
        <end position="425"/>
    </location>
</feature>
<keyword evidence="3" id="KW-1003">Cell membrane</keyword>
<dbReference type="AlphaFoldDB" id="A0A0C5VI07"/>
<dbReference type="InterPro" id="IPR000515">
    <property type="entry name" value="MetI-like"/>
</dbReference>
<evidence type="ECO:0000256" key="6">
    <source>
        <dbReference type="ARBA" id="ARBA00022989"/>
    </source>
</evidence>
<dbReference type="Gene3D" id="1.10.3720.10">
    <property type="entry name" value="MetI-like"/>
    <property type="match status" value="2"/>
</dbReference>
<protein>
    <submittedName>
        <fullName evidence="10">ABC-type uncharacterized transport system, permease component</fullName>
    </submittedName>
</protein>
<dbReference type="SUPFAM" id="SSF161098">
    <property type="entry name" value="MetI-like"/>
    <property type="match status" value="2"/>
</dbReference>
<organism evidence="10 11">
    <name type="scientific">Gynuella sunshinyii YC6258</name>
    <dbReference type="NCBI Taxonomy" id="1445510"/>
    <lineage>
        <taxon>Bacteria</taxon>
        <taxon>Pseudomonadati</taxon>
        <taxon>Pseudomonadota</taxon>
        <taxon>Gammaproteobacteria</taxon>
        <taxon>Oceanospirillales</taxon>
        <taxon>Saccharospirillaceae</taxon>
        <taxon>Gynuella</taxon>
    </lineage>
</organism>
<evidence type="ECO:0000256" key="4">
    <source>
        <dbReference type="ARBA" id="ARBA00022519"/>
    </source>
</evidence>
<keyword evidence="2" id="KW-0813">Transport</keyword>
<keyword evidence="6 8" id="KW-1133">Transmembrane helix</keyword>
<sequence>MNNSHLRWFPRLTLAAFLLPLGFGLFATWLPAVGYLPAIGAHQLSLNPWQQVFNHPSAASALWLTLKTGLLSAILATLLSLLLLMLLYDTRFWRIIQWLLAPVLAFPHVAFAAGLALLIAPSGWLMRWISPGLSGFETPPDWLLVKDPAGFSLILTLTLKELPFLLLMSLSAVHQLAIRQSLTVARSLGYDQYQSWLKILLPQLWPQLRLPALAVLVYSLSTVELALVTGPTTPPTFAVLIHRWFNDPDLQQRLTASAAATLLLLICALAVIVVLVMEKLMQRCCRGWLINGRRSSYLKILRPLAAPVAAGLLIITGLNLLVTILWSVTRRWRFPDALPSQWSGRYWLASLEQLQQPFWNTLLAGMGSVLIAIVLVVGCLEYEQVLKRRNARFDPSRTLWLLYLPLLIPQIAFVFGLQTLLLTLHLEASRISLIGAHLIFVLPYTFLTLAGPYRAFDERYQTLAIALCRSRWRAFWQVKRALLTRPLLLTMSVGFAVSVAQYLVTVYVGAGRIPTITTEAVSLASGSDRRVASVYVLWQLLIPLAGYTLALCWPAYGNRHS</sequence>
<dbReference type="STRING" id="1445510.YC6258_01862"/>
<evidence type="ECO:0000256" key="5">
    <source>
        <dbReference type="ARBA" id="ARBA00022692"/>
    </source>
</evidence>
<dbReference type="EMBL" id="CP007142">
    <property type="protein sequence ID" value="AJQ93906.1"/>
    <property type="molecule type" value="Genomic_DNA"/>
</dbReference>